<evidence type="ECO:0000256" key="3">
    <source>
        <dbReference type="ARBA" id="ARBA00022692"/>
    </source>
</evidence>
<reference evidence="8 9" key="1">
    <citation type="submission" date="2019-06" db="EMBL/GenBank/DDBJ databases">
        <title>Sequencing the genomes of 1000 actinobacteria strains.</title>
        <authorList>
            <person name="Klenk H.-P."/>
        </authorList>
    </citation>
    <scope>NUCLEOTIDE SEQUENCE [LARGE SCALE GENOMIC DNA]</scope>
    <source>
        <strain evidence="8 9">DSM 105492</strain>
    </source>
</reference>
<feature type="transmembrane region" description="Helical" evidence="7">
    <location>
        <begin position="179"/>
        <end position="199"/>
    </location>
</feature>
<feature type="compositionally biased region" description="Low complexity" evidence="6">
    <location>
        <begin position="293"/>
        <end position="324"/>
    </location>
</feature>
<dbReference type="InterPro" id="IPR004923">
    <property type="entry name" value="FTR1/Fip1/EfeU"/>
</dbReference>
<keyword evidence="4 7" id="KW-1133">Transmembrane helix</keyword>
<dbReference type="PANTHER" id="PTHR31632">
    <property type="entry name" value="IRON TRANSPORTER FTH1"/>
    <property type="match status" value="1"/>
</dbReference>
<dbReference type="RefSeq" id="WP_141893220.1">
    <property type="nucleotide sequence ID" value="NZ_BAABLH010000007.1"/>
</dbReference>
<evidence type="ECO:0000313" key="9">
    <source>
        <dbReference type="Proteomes" id="UP000320235"/>
    </source>
</evidence>
<feature type="transmembrane region" description="Helical" evidence="7">
    <location>
        <begin position="70"/>
        <end position="88"/>
    </location>
</feature>
<feature type="transmembrane region" description="Helical" evidence="7">
    <location>
        <begin position="108"/>
        <end position="126"/>
    </location>
</feature>
<comment type="subcellular location">
    <subcellularLocation>
        <location evidence="1">Membrane</location>
        <topology evidence="1">Multi-pass membrane protein</topology>
    </subcellularLocation>
</comment>
<dbReference type="Pfam" id="PF03239">
    <property type="entry name" value="FTR1"/>
    <property type="match status" value="1"/>
</dbReference>
<dbReference type="OrthoDB" id="7260758at2"/>
<feature type="transmembrane region" description="Helical" evidence="7">
    <location>
        <begin position="6"/>
        <end position="26"/>
    </location>
</feature>
<dbReference type="GO" id="GO:0033573">
    <property type="term" value="C:high-affinity iron permease complex"/>
    <property type="evidence" value="ECO:0007669"/>
    <property type="project" value="InterPro"/>
</dbReference>
<gene>
    <name evidence="8" type="ORF">FB391_1028</name>
</gene>
<sequence>MLATFLIGLREGLEAALVVGILVAYVTRLDRRDVLPRLWVGIGLAVALALVIGATLTFGSYTLTFQGQEILGGTLSLLTVAMVTWMIFWMQKTARTMKRSLEGGLDRALAVGSLWALVAIGFVSVAREGVETTLLLWSMVQSFGDAPAALTGALLGLAVAVVLGWLLARGMLKLDLRRFFAWTGGFLIIVAAGVLAYAIHDLQEAGVFPGPFTEAAPVDAATGAVLVGWAAFPFGWAFDVTGAIPPGSVLATVLQATVGFMPRMSWIQVVAWILYVAIVGAVWARRQFAPRTPATTASTAPATAPASTAPAGAAEPPAASSTAPVLSPQGEA</sequence>
<feature type="transmembrane region" description="Helical" evidence="7">
    <location>
        <begin position="146"/>
        <end position="167"/>
    </location>
</feature>
<evidence type="ECO:0000256" key="1">
    <source>
        <dbReference type="ARBA" id="ARBA00004141"/>
    </source>
</evidence>
<evidence type="ECO:0000313" key="8">
    <source>
        <dbReference type="EMBL" id="TQM34738.1"/>
    </source>
</evidence>
<keyword evidence="9" id="KW-1185">Reference proteome</keyword>
<evidence type="ECO:0000256" key="7">
    <source>
        <dbReference type="SAM" id="Phobius"/>
    </source>
</evidence>
<dbReference type="NCBIfam" id="NF041756">
    <property type="entry name" value="EfeU"/>
    <property type="match status" value="1"/>
</dbReference>
<dbReference type="Proteomes" id="UP000320235">
    <property type="component" value="Unassembled WGS sequence"/>
</dbReference>
<evidence type="ECO:0000256" key="6">
    <source>
        <dbReference type="SAM" id="MobiDB-lite"/>
    </source>
</evidence>
<feature type="transmembrane region" description="Helical" evidence="7">
    <location>
        <begin position="38"/>
        <end position="58"/>
    </location>
</feature>
<feature type="transmembrane region" description="Helical" evidence="7">
    <location>
        <begin position="266"/>
        <end position="284"/>
    </location>
</feature>
<evidence type="ECO:0000256" key="4">
    <source>
        <dbReference type="ARBA" id="ARBA00022989"/>
    </source>
</evidence>
<keyword evidence="3 7" id="KW-0812">Transmembrane</keyword>
<feature type="region of interest" description="Disordered" evidence="6">
    <location>
        <begin position="293"/>
        <end position="332"/>
    </location>
</feature>
<evidence type="ECO:0000256" key="5">
    <source>
        <dbReference type="ARBA" id="ARBA00023136"/>
    </source>
</evidence>
<name>A0A543FLJ4_9MICO</name>
<dbReference type="GO" id="GO:0015093">
    <property type="term" value="F:ferrous iron transmembrane transporter activity"/>
    <property type="evidence" value="ECO:0007669"/>
    <property type="project" value="TreeGrafter"/>
</dbReference>
<keyword evidence="5 7" id="KW-0472">Membrane</keyword>
<proteinExistence type="inferred from homology"/>
<dbReference type="EMBL" id="VFPE01000001">
    <property type="protein sequence ID" value="TQM34738.1"/>
    <property type="molecule type" value="Genomic_DNA"/>
</dbReference>
<comment type="caution">
    <text evidence="8">The sequence shown here is derived from an EMBL/GenBank/DDBJ whole genome shotgun (WGS) entry which is preliminary data.</text>
</comment>
<evidence type="ECO:0000256" key="2">
    <source>
        <dbReference type="ARBA" id="ARBA00008333"/>
    </source>
</evidence>
<organism evidence="8 9">
    <name type="scientific">Microbacterium kyungheense</name>
    <dbReference type="NCBI Taxonomy" id="1263636"/>
    <lineage>
        <taxon>Bacteria</taxon>
        <taxon>Bacillati</taxon>
        <taxon>Actinomycetota</taxon>
        <taxon>Actinomycetes</taxon>
        <taxon>Micrococcales</taxon>
        <taxon>Microbacteriaceae</taxon>
        <taxon>Microbacterium</taxon>
    </lineage>
</organism>
<dbReference type="AlphaFoldDB" id="A0A543FLJ4"/>
<protein>
    <submittedName>
        <fullName evidence="8">High-affinity iron transporter</fullName>
    </submittedName>
</protein>
<accession>A0A543FLJ4</accession>
<dbReference type="PANTHER" id="PTHR31632:SF2">
    <property type="entry name" value="PLASMA MEMBRANE IRON PERMEASE"/>
    <property type="match status" value="1"/>
</dbReference>
<comment type="similarity">
    <text evidence="2">Belongs to the oxidase-dependent Fe transporter (OFeT) (TC 9.A.10.1) family.</text>
</comment>